<evidence type="ECO:0000256" key="1">
    <source>
        <dbReference type="ARBA" id="ARBA00004141"/>
    </source>
</evidence>
<keyword evidence="4" id="KW-0378">Hydrolase</keyword>
<organism evidence="9 10">
    <name type="scientific">Flavobacterium terrigena</name>
    <dbReference type="NCBI Taxonomy" id="402734"/>
    <lineage>
        <taxon>Bacteria</taxon>
        <taxon>Pseudomonadati</taxon>
        <taxon>Bacteroidota</taxon>
        <taxon>Flavobacteriia</taxon>
        <taxon>Flavobacteriales</taxon>
        <taxon>Flavobacteriaceae</taxon>
        <taxon>Flavobacterium</taxon>
    </lineage>
</organism>
<evidence type="ECO:0000256" key="6">
    <source>
        <dbReference type="ARBA" id="ARBA00023136"/>
    </source>
</evidence>
<evidence type="ECO:0000256" key="4">
    <source>
        <dbReference type="ARBA" id="ARBA00022801"/>
    </source>
</evidence>
<protein>
    <submittedName>
        <fullName evidence="9">Rhomboid family protein</fullName>
    </submittedName>
</protein>
<proteinExistence type="inferred from homology"/>
<feature type="transmembrane region" description="Helical" evidence="7">
    <location>
        <begin position="105"/>
        <end position="124"/>
    </location>
</feature>
<dbReference type="Gene3D" id="1.20.1540.10">
    <property type="entry name" value="Rhomboid-like"/>
    <property type="match status" value="1"/>
</dbReference>
<feature type="transmembrane region" description="Helical" evidence="7">
    <location>
        <begin position="80"/>
        <end position="98"/>
    </location>
</feature>
<evidence type="ECO:0000259" key="8">
    <source>
        <dbReference type="Pfam" id="PF01694"/>
    </source>
</evidence>
<dbReference type="Pfam" id="PF01694">
    <property type="entry name" value="Rhomboid"/>
    <property type="match status" value="1"/>
</dbReference>
<evidence type="ECO:0000313" key="9">
    <source>
        <dbReference type="EMBL" id="SEI88441.1"/>
    </source>
</evidence>
<dbReference type="EMBL" id="FNYA01000004">
    <property type="protein sequence ID" value="SEI88441.1"/>
    <property type="molecule type" value="Genomic_DNA"/>
</dbReference>
<evidence type="ECO:0000313" key="10">
    <source>
        <dbReference type="Proteomes" id="UP000199702"/>
    </source>
</evidence>
<keyword evidence="3 7" id="KW-0812">Transmembrane</keyword>
<evidence type="ECO:0000256" key="2">
    <source>
        <dbReference type="ARBA" id="ARBA00009045"/>
    </source>
</evidence>
<feature type="transmembrane region" description="Helical" evidence="7">
    <location>
        <begin position="47"/>
        <end position="68"/>
    </location>
</feature>
<dbReference type="PANTHER" id="PTHR43731:SF14">
    <property type="entry name" value="PRESENILIN-ASSOCIATED RHOMBOID-LIKE PROTEIN, MITOCHONDRIAL"/>
    <property type="match status" value="1"/>
</dbReference>
<comment type="similarity">
    <text evidence="2">Belongs to the peptidase S54 family.</text>
</comment>
<keyword evidence="5 7" id="KW-1133">Transmembrane helix</keyword>
<feature type="transmembrane region" description="Helical" evidence="7">
    <location>
        <begin position="188"/>
        <end position="207"/>
    </location>
</feature>
<dbReference type="InterPro" id="IPR035952">
    <property type="entry name" value="Rhomboid-like_sf"/>
</dbReference>
<name>A0A1H6U7Y7_9FLAO</name>
<dbReference type="GO" id="GO:0016020">
    <property type="term" value="C:membrane"/>
    <property type="evidence" value="ECO:0007669"/>
    <property type="project" value="UniProtKB-SubCell"/>
</dbReference>
<feature type="transmembrane region" description="Helical" evidence="7">
    <location>
        <begin position="162"/>
        <end position="182"/>
    </location>
</feature>
<reference evidence="10" key="1">
    <citation type="submission" date="2016-10" db="EMBL/GenBank/DDBJ databases">
        <authorList>
            <person name="Varghese N."/>
            <person name="Submissions S."/>
        </authorList>
    </citation>
    <scope>NUCLEOTIDE SEQUENCE [LARGE SCALE GENOMIC DNA]</scope>
    <source>
        <strain evidence="10">DSM 17934</strain>
    </source>
</reference>
<dbReference type="AlphaFoldDB" id="A0A1H6U7Y7"/>
<keyword evidence="6 7" id="KW-0472">Membrane</keyword>
<feature type="domain" description="Peptidase S54 rhomboid" evidence="8">
    <location>
        <begin position="39"/>
        <end position="182"/>
    </location>
</feature>
<dbReference type="GO" id="GO:0004252">
    <property type="term" value="F:serine-type endopeptidase activity"/>
    <property type="evidence" value="ECO:0007669"/>
    <property type="project" value="InterPro"/>
</dbReference>
<evidence type="ECO:0000256" key="3">
    <source>
        <dbReference type="ARBA" id="ARBA00022692"/>
    </source>
</evidence>
<feature type="transmembrane region" description="Helical" evidence="7">
    <location>
        <begin position="130"/>
        <end position="150"/>
    </location>
</feature>
<gene>
    <name evidence="9" type="ORF">SAMN05660918_1810</name>
</gene>
<dbReference type="Proteomes" id="UP000199702">
    <property type="component" value="Unassembled WGS sequence"/>
</dbReference>
<dbReference type="InterPro" id="IPR050925">
    <property type="entry name" value="Rhomboid_protease_S54"/>
</dbReference>
<accession>A0A1H6U7Y7</accession>
<comment type="subcellular location">
    <subcellularLocation>
        <location evidence="1">Membrane</location>
        <topology evidence="1">Multi-pass membrane protein</topology>
    </subcellularLocation>
</comment>
<evidence type="ECO:0000256" key="7">
    <source>
        <dbReference type="SAM" id="Phobius"/>
    </source>
</evidence>
<dbReference type="InterPro" id="IPR022764">
    <property type="entry name" value="Peptidase_S54_rhomboid_dom"/>
</dbReference>
<dbReference type="SUPFAM" id="SSF144091">
    <property type="entry name" value="Rhomboid-like"/>
    <property type="match status" value="1"/>
</dbReference>
<sequence>MYSITTIIVAITAIVTFTGLSNLEFFDKFKFNISSIKAGEQYRMITSGFLHADWFHFAFNMFSFWSFATFLTQEFSTTNFLVIYFGSMAIGSLLTYYIHKEEPYYSAIGASGAVMGIIYCAILLYPQNSILLFGALPIPGYIFAFLYLAYSIYGMKGKYDNIGHTAHLGGAIGGLVFTLLIRPSLFETRLIFIGILLVPIAVLTYLVKMKKI</sequence>
<evidence type="ECO:0000256" key="5">
    <source>
        <dbReference type="ARBA" id="ARBA00022989"/>
    </source>
</evidence>
<dbReference type="STRING" id="402734.SAMN05660918_1810"/>
<dbReference type="OrthoDB" id="9813074at2"/>
<dbReference type="RefSeq" id="WP_091311881.1">
    <property type="nucleotide sequence ID" value="NZ_CBCSJU010000004.1"/>
</dbReference>
<feature type="transmembrane region" description="Helical" evidence="7">
    <location>
        <begin position="6"/>
        <end position="26"/>
    </location>
</feature>
<keyword evidence="10" id="KW-1185">Reference proteome</keyword>
<dbReference type="PANTHER" id="PTHR43731">
    <property type="entry name" value="RHOMBOID PROTEASE"/>
    <property type="match status" value="1"/>
</dbReference>